<dbReference type="RefSeq" id="WP_266337001.1">
    <property type="nucleotide sequence ID" value="NZ_JAPKNK010000001.1"/>
</dbReference>
<reference evidence="3" key="1">
    <citation type="submission" date="2022-11" db="EMBL/GenBank/DDBJ databases">
        <title>Biodiversity and phylogenetic relationships of bacteria.</title>
        <authorList>
            <person name="Machado R.A.R."/>
            <person name="Bhat A."/>
            <person name="Loulou A."/>
            <person name="Kallel S."/>
        </authorList>
    </citation>
    <scope>NUCLEOTIDE SEQUENCE</scope>
    <source>
        <strain evidence="3">K-TC2</strain>
    </source>
</reference>
<keyword evidence="2" id="KW-0732">Signal</keyword>
<feature type="region of interest" description="Disordered" evidence="1">
    <location>
        <begin position="23"/>
        <end position="67"/>
    </location>
</feature>
<feature type="chain" id="PRO_5040815527" description="LTXXQ motif family protein" evidence="2">
    <location>
        <begin position="21"/>
        <end position="232"/>
    </location>
</feature>
<evidence type="ECO:0000256" key="2">
    <source>
        <dbReference type="SAM" id="SignalP"/>
    </source>
</evidence>
<comment type="caution">
    <text evidence="3">The sequence shown here is derived from an EMBL/GenBank/DDBJ whole genome shotgun (WGS) entry which is preliminary data.</text>
</comment>
<feature type="compositionally biased region" description="Basic and acidic residues" evidence="1">
    <location>
        <begin position="38"/>
        <end position="67"/>
    </location>
</feature>
<evidence type="ECO:0008006" key="5">
    <source>
        <dbReference type="Google" id="ProtNLM"/>
    </source>
</evidence>
<organism evidence="3 4">
    <name type="scientific">Kaistia nematophila</name>
    <dbReference type="NCBI Taxonomy" id="2994654"/>
    <lineage>
        <taxon>Bacteria</taxon>
        <taxon>Pseudomonadati</taxon>
        <taxon>Pseudomonadota</taxon>
        <taxon>Alphaproteobacteria</taxon>
        <taxon>Hyphomicrobiales</taxon>
        <taxon>Kaistiaceae</taxon>
        <taxon>Kaistia</taxon>
    </lineage>
</organism>
<feature type="region of interest" description="Disordered" evidence="1">
    <location>
        <begin position="167"/>
        <end position="232"/>
    </location>
</feature>
<gene>
    <name evidence="3" type="ORF">OSH07_02405</name>
</gene>
<evidence type="ECO:0000313" key="4">
    <source>
        <dbReference type="Proteomes" id="UP001144805"/>
    </source>
</evidence>
<sequence>MKRALAAFAVVTVASVSAIAATQAQVPAKNEQVAQASDSERGQPDMRRGPHGRDHGREQGRRGPRGERMQMWLAQNLNAAETLIGIRADQHDAWRDYTNALLAMFQPPARPAVAPDANAEPAPFAREERLIQNVTDRAAKAAELSKAIDALKAKLTPEQLTKLANADLRFGPPMGPGGPGRGPHGHGPHGHGPMDRGGPQGGPDDMNGPGPGGNDAPDDGGPDAGPDAGPAE</sequence>
<dbReference type="EMBL" id="JAPKNK010000001">
    <property type="protein sequence ID" value="MCX5568038.1"/>
    <property type="molecule type" value="Genomic_DNA"/>
</dbReference>
<accession>A0A9X3IJ41</accession>
<dbReference type="AlphaFoldDB" id="A0A9X3IJ41"/>
<dbReference type="Proteomes" id="UP001144805">
    <property type="component" value="Unassembled WGS sequence"/>
</dbReference>
<proteinExistence type="predicted"/>
<protein>
    <recommendedName>
        <fullName evidence="5">LTXXQ motif family protein</fullName>
    </recommendedName>
</protein>
<keyword evidence="4" id="KW-1185">Reference proteome</keyword>
<name>A0A9X3IJ41_9HYPH</name>
<feature type="signal peptide" evidence="2">
    <location>
        <begin position="1"/>
        <end position="20"/>
    </location>
</feature>
<evidence type="ECO:0000313" key="3">
    <source>
        <dbReference type="EMBL" id="MCX5568038.1"/>
    </source>
</evidence>
<evidence type="ECO:0000256" key="1">
    <source>
        <dbReference type="SAM" id="MobiDB-lite"/>
    </source>
</evidence>